<dbReference type="SUPFAM" id="SSF88659">
    <property type="entry name" value="Sigma3 and sigma4 domains of RNA polymerase sigma factors"/>
    <property type="match status" value="1"/>
</dbReference>
<keyword evidence="3" id="KW-0731">Sigma factor</keyword>
<dbReference type="CDD" id="cd06171">
    <property type="entry name" value="Sigma70_r4"/>
    <property type="match status" value="1"/>
</dbReference>
<dbReference type="InterPro" id="IPR014284">
    <property type="entry name" value="RNA_pol_sigma-70_dom"/>
</dbReference>
<dbReference type="Proteomes" id="UP000005801">
    <property type="component" value="Unassembled WGS sequence"/>
</dbReference>
<keyword evidence="5" id="KW-0804">Transcription</keyword>
<keyword evidence="9" id="KW-1185">Reference proteome</keyword>
<feature type="domain" description="RNA polymerase sigma-70 region 2" evidence="6">
    <location>
        <begin position="14"/>
        <end position="66"/>
    </location>
</feature>
<dbReference type="InterPro" id="IPR039425">
    <property type="entry name" value="RNA_pol_sigma-70-like"/>
</dbReference>
<dbReference type="SUPFAM" id="SSF88946">
    <property type="entry name" value="Sigma2 domain of RNA polymerase sigma factors"/>
    <property type="match status" value="1"/>
</dbReference>
<dbReference type="NCBIfam" id="TIGR02937">
    <property type="entry name" value="sigma70-ECF"/>
    <property type="match status" value="1"/>
</dbReference>
<dbReference type="AlphaFoldDB" id="A6G2K5"/>
<evidence type="ECO:0000259" key="6">
    <source>
        <dbReference type="Pfam" id="PF04542"/>
    </source>
</evidence>
<dbReference type="InterPro" id="IPR007627">
    <property type="entry name" value="RNA_pol_sigma70_r2"/>
</dbReference>
<reference evidence="8 9" key="1">
    <citation type="submission" date="2007-06" db="EMBL/GenBank/DDBJ databases">
        <authorList>
            <person name="Shimkets L."/>
            <person name="Ferriera S."/>
            <person name="Johnson J."/>
            <person name="Kravitz S."/>
            <person name="Beeson K."/>
            <person name="Sutton G."/>
            <person name="Rogers Y.-H."/>
            <person name="Friedman R."/>
            <person name="Frazier M."/>
            <person name="Venter J.C."/>
        </authorList>
    </citation>
    <scope>NUCLEOTIDE SEQUENCE [LARGE SCALE GENOMIC DNA]</scope>
    <source>
        <strain evidence="8 9">SIR-1</strain>
    </source>
</reference>
<dbReference type="Gene3D" id="1.10.1740.10">
    <property type="match status" value="1"/>
</dbReference>
<organism evidence="8 9">
    <name type="scientific">Plesiocystis pacifica SIR-1</name>
    <dbReference type="NCBI Taxonomy" id="391625"/>
    <lineage>
        <taxon>Bacteria</taxon>
        <taxon>Pseudomonadati</taxon>
        <taxon>Myxococcota</taxon>
        <taxon>Polyangia</taxon>
        <taxon>Nannocystales</taxon>
        <taxon>Nannocystaceae</taxon>
        <taxon>Plesiocystis</taxon>
    </lineage>
</organism>
<evidence type="ECO:0000256" key="2">
    <source>
        <dbReference type="ARBA" id="ARBA00023015"/>
    </source>
</evidence>
<dbReference type="InterPro" id="IPR036388">
    <property type="entry name" value="WH-like_DNA-bd_sf"/>
</dbReference>
<dbReference type="Pfam" id="PF04542">
    <property type="entry name" value="Sigma70_r2"/>
    <property type="match status" value="1"/>
</dbReference>
<dbReference type="Pfam" id="PF08281">
    <property type="entry name" value="Sigma70_r4_2"/>
    <property type="match status" value="1"/>
</dbReference>
<evidence type="ECO:0000256" key="3">
    <source>
        <dbReference type="ARBA" id="ARBA00023082"/>
    </source>
</evidence>
<dbReference type="Gene3D" id="1.10.10.10">
    <property type="entry name" value="Winged helix-like DNA-binding domain superfamily/Winged helix DNA-binding domain"/>
    <property type="match status" value="1"/>
</dbReference>
<dbReference type="eggNOG" id="COG1595">
    <property type="taxonomic scope" value="Bacteria"/>
</dbReference>
<evidence type="ECO:0000256" key="1">
    <source>
        <dbReference type="ARBA" id="ARBA00010641"/>
    </source>
</evidence>
<evidence type="ECO:0000256" key="5">
    <source>
        <dbReference type="ARBA" id="ARBA00023163"/>
    </source>
</evidence>
<evidence type="ECO:0000313" key="9">
    <source>
        <dbReference type="Proteomes" id="UP000005801"/>
    </source>
</evidence>
<evidence type="ECO:0000256" key="4">
    <source>
        <dbReference type="ARBA" id="ARBA00023125"/>
    </source>
</evidence>
<gene>
    <name evidence="8" type="ORF">PPSIR1_22911</name>
</gene>
<keyword evidence="4" id="KW-0238">DNA-binding</keyword>
<keyword evidence="2" id="KW-0805">Transcription regulation</keyword>
<sequence>MFERYFVELTRFFRNKAGPDAQDLVQRTFLACVEGVERYRGEGSFRSWIFGVAYKQLCKHYRAKVREDAHVDFGTVTAFELDPTPSQVLARRREHQLLLEALRHIPVELQVALELRYWEQMTEAEIAMTLGIPLGTLKSRLRRARQLLAERLRMSASSPSELESTLGSLEDWAEQLRGLVAGSSRGG</sequence>
<dbReference type="PANTHER" id="PTHR43133">
    <property type="entry name" value="RNA POLYMERASE ECF-TYPE SIGMA FACTO"/>
    <property type="match status" value="1"/>
</dbReference>
<feature type="domain" description="RNA polymerase sigma factor 70 region 4 type 2" evidence="7">
    <location>
        <begin position="96"/>
        <end position="148"/>
    </location>
</feature>
<evidence type="ECO:0000313" key="8">
    <source>
        <dbReference type="EMBL" id="EDM79942.1"/>
    </source>
</evidence>
<name>A6G2K5_9BACT</name>
<dbReference type="EMBL" id="ABCS01000015">
    <property type="protein sequence ID" value="EDM79942.1"/>
    <property type="molecule type" value="Genomic_DNA"/>
</dbReference>
<evidence type="ECO:0000259" key="7">
    <source>
        <dbReference type="Pfam" id="PF08281"/>
    </source>
</evidence>
<dbReference type="PANTHER" id="PTHR43133:SF8">
    <property type="entry name" value="RNA POLYMERASE SIGMA FACTOR HI_1459-RELATED"/>
    <property type="match status" value="1"/>
</dbReference>
<accession>A6G2K5</accession>
<dbReference type="GO" id="GO:0003677">
    <property type="term" value="F:DNA binding"/>
    <property type="evidence" value="ECO:0007669"/>
    <property type="project" value="UniProtKB-KW"/>
</dbReference>
<dbReference type="InterPro" id="IPR013249">
    <property type="entry name" value="RNA_pol_sigma70_r4_t2"/>
</dbReference>
<dbReference type="STRING" id="391625.PPSIR1_22911"/>
<dbReference type="GO" id="GO:0006352">
    <property type="term" value="P:DNA-templated transcription initiation"/>
    <property type="evidence" value="ECO:0007669"/>
    <property type="project" value="InterPro"/>
</dbReference>
<protein>
    <submittedName>
        <fullName evidence="8">RNA polymerase sigma factor, sigma-70 family protein</fullName>
    </submittedName>
</protein>
<proteinExistence type="inferred from homology"/>
<dbReference type="GO" id="GO:0016987">
    <property type="term" value="F:sigma factor activity"/>
    <property type="evidence" value="ECO:0007669"/>
    <property type="project" value="UniProtKB-KW"/>
</dbReference>
<comment type="caution">
    <text evidence="8">The sequence shown here is derived from an EMBL/GenBank/DDBJ whole genome shotgun (WGS) entry which is preliminary data.</text>
</comment>
<dbReference type="InterPro" id="IPR013324">
    <property type="entry name" value="RNA_pol_sigma_r3/r4-like"/>
</dbReference>
<comment type="similarity">
    <text evidence="1">Belongs to the sigma-70 factor family. ECF subfamily.</text>
</comment>
<dbReference type="InterPro" id="IPR013325">
    <property type="entry name" value="RNA_pol_sigma_r2"/>
</dbReference>